<evidence type="ECO:0000313" key="2">
    <source>
        <dbReference type="Proteomes" id="UP000324800"/>
    </source>
</evidence>
<dbReference type="Proteomes" id="UP000324800">
    <property type="component" value="Unassembled WGS sequence"/>
</dbReference>
<proteinExistence type="predicted"/>
<sequence length="24" mass="2761">MLYTRFPRFSALSILPPLADPLLE</sequence>
<protein>
    <submittedName>
        <fullName evidence="1">Uncharacterized protein</fullName>
    </submittedName>
</protein>
<feature type="non-terminal residue" evidence="1">
    <location>
        <position position="24"/>
    </location>
</feature>
<comment type="caution">
    <text evidence="1">The sequence shown here is derived from an EMBL/GenBank/DDBJ whole genome shotgun (WGS) entry which is preliminary data.</text>
</comment>
<name>A0A5J4SHP2_9EUKA</name>
<dbReference type="EMBL" id="SNRW01040334">
    <property type="protein sequence ID" value="KAA6344750.1"/>
    <property type="molecule type" value="Genomic_DNA"/>
</dbReference>
<evidence type="ECO:0000313" key="1">
    <source>
        <dbReference type="EMBL" id="KAA6344750.1"/>
    </source>
</evidence>
<gene>
    <name evidence="1" type="ORF">EZS28_052217</name>
</gene>
<dbReference type="AlphaFoldDB" id="A0A5J4SHP2"/>
<reference evidence="1 2" key="1">
    <citation type="submission" date="2019-03" db="EMBL/GenBank/DDBJ databases">
        <title>Single cell metagenomics reveals metabolic interactions within the superorganism composed of flagellate Streblomastix strix and complex community of Bacteroidetes bacteria on its surface.</title>
        <authorList>
            <person name="Treitli S.C."/>
            <person name="Kolisko M."/>
            <person name="Husnik F."/>
            <person name="Keeling P."/>
            <person name="Hampl V."/>
        </authorList>
    </citation>
    <scope>NUCLEOTIDE SEQUENCE [LARGE SCALE GENOMIC DNA]</scope>
    <source>
        <strain evidence="1">ST1C</strain>
    </source>
</reference>
<accession>A0A5J4SHP2</accession>
<organism evidence="1 2">
    <name type="scientific">Streblomastix strix</name>
    <dbReference type="NCBI Taxonomy" id="222440"/>
    <lineage>
        <taxon>Eukaryota</taxon>
        <taxon>Metamonada</taxon>
        <taxon>Preaxostyla</taxon>
        <taxon>Oxymonadida</taxon>
        <taxon>Streblomastigidae</taxon>
        <taxon>Streblomastix</taxon>
    </lineage>
</organism>